<dbReference type="GO" id="GO:0016208">
    <property type="term" value="F:AMP binding"/>
    <property type="evidence" value="ECO:0007669"/>
    <property type="project" value="TreeGrafter"/>
</dbReference>
<dbReference type="FunFam" id="3.40.50.2020:FF:000004">
    <property type="entry name" value="Adenine phosphoribosyltransferase"/>
    <property type="match status" value="1"/>
</dbReference>
<dbReference type="Gene3D" id="3.40.50.2020">
    <property type="match status" value="1"/>
</dbReference>
<dbReference type="InterPro" id="IPR000836">
    <property type="entry name" value="PRTase_dom"/>
</dbReference>
<feature type="domain" description="Phosphoribosyltransferase" evidence="12">
    <location>
        <begin position="36"/>
        <end position="151"/>
    </location>
</feature>
<dbReference type="GO" id="GO:0006168">
    <property type="term" value="P:adenine salvage"/>
    <property type="evidence" value="ECO:0007669"/>
    <property type="project" value="InterPro"/>
</dbReference>
<dbReference type="GO" id="GO:0005737">
    <property type="term" value="C:cytoplasm"/>
    <property type="evidence" value="ECO:0007669"/>
    <property type="project" value="UniProtKB-SubCell"/>
</dbReference>
<evidence type="ECO:0000256" key="10">
    <source>
        <dbReference type="ARBA" id="ARBA00022679"/>
    </source>
</evidence>
<keyword evidence="9 13" id="KW-0328">Glycosyltransferase</keyword>
<keyword evidence="11" id="KW-0660">Purine salvage</keyword>
<evidence type="ECO:0000256" key="7">
    <source>
        <dbReference type="ARBA" id="ARBA00011893"/>
    </source>
</evidence>
<evidence type="ECO:0000313" key="13">
    <source>
        <dbReference type="EMBL" id="KAK1926670.1"/>
    </source>
</evidence>
<dbReference type="GO" id="GO:0006166">
    <property type="term" value="P:purine ribonucleoside salvage"/>
    <property type="evidence" value="ECO:0007669"/>
    <property type="project" value="UniProtKB-KW"/>
</dbReference>
<evidence type="ECO:0000256" key="2">
    <source>
        <dbReference type="ARBA" id="ARBA00003968"/>
    </source>
</evidence>
<dbReference type="CDD" id="cd06223">
    <property type="entry name" value="PRTases_typeI"/>
    <property type="match status" value="1"/>
</dbReference>
<keyword evidence="14" id="KW-1185">Reference proteome</keyword>
<dbReference type="Pfam" id="PF00156">
    <property type="entry name" value="Pribosyltran"/>
    <property type="match status" value="1"/>
</dbReference>
<organism evidence="13 14">
    <name type="scientific">Papiliotrema laurentii</name>
    <name type="common">Cryptococcus laurentii</name>
    <dbReference type="NCBI Taxonomy" id="5418"/>
    <lineage>
        <taxon>Eukaryota</taxon>
        <taxon>Fungi</taxon>
        <taxon>Dikarya</taxon>
        <taxon>Basidiomycota</taxon>
        <taxon>Agaricomycotina</taxon>
        <taxon>Tremellomycetes</taxon>
        <taxon>Tremellales</taxon>
        <taxon>Rhynchogastremaceae</taxon>
        <taxon>Papiliotrema</taxon>
    </lineage>
</organism>
<dbReference type="GO" id="GO:0003999">
    <property type="term" value="F:adenine phosphoribosyltransferase activity"/>
    <property type="evidence" value="ECO:0007669"/>
    <property type="project" value="UniProtKB-EC"/>
</dbReference>
<comment type="subunit">
    <text evidence="6">Homodimer.</text>
</comment>
<evidence type="ECO:0000259" key="12">
    <source>
        <dbReference type="Pfam" id="PF00156"/>
    </source>
</evidence>
<dbReference type="GO" id="GO:0002055">
    <property type="term" value="F:adenine binding"/>
    <property type="evidence" value="ECO:0007669"/>
    <property type="project" value="TreeGrafter"/>
</dbReference>
<evidence type="ECO:0000313" key="14">
    <source>
        <dbReference type="Proteomes" id="UP001182556"/>
    </source>
</evidence>
<accession>A0AAD9FUU2</accession>
<comment type="subcellular location">
    <subcellularLocation>
        <location evidence="3">Cytoplasm</location>
    </subcellularLocation>
</comment>
<evidence type="ECO:0000256" key="8">
    <source>
        <dbReference type="ARBA" id="ARBA00022490"/>
    </source>
</evidence>
<dbReference type="InterPro" id="IPR050054">
    <property type="entry name" value="UPRTase/APRTase"/>
</dbReference>
<keyword evidence="8" id="KW-0963">Cytoplasm</keyword>
<proteinExistence type="inferred from homology"/>
<evidence type="ECO:0000256" key="11">
    <source>
        <dbReference type="ARBA" id="ARBA00022726"/>
    </source>
</evidence>
<name>A0AAD9FUU2_PAPLA</name>
<comment type="function">
    <text evidence="2">Catalyzes a salvage reaction resulting in the formation of AMP, that is energically less costly than de novo synthesis.</text>
</comment>
<evidence type="ECO:0000256" key="6">
    <source>
        <dbReference type="ARBA" id="ARBA00011738"/>
    </source>
</evidence>
<evidence type="ECO:0000256" key="9">
    <source>
        <dbReference type="ARBA" id="ARBA00022676"/>
    </source>
</evidence>
<dbReference type="Proteomes" id="UP001182556">
    <property type="component" value="Unassembled WGS sequence"/>
</dbReference>
<dbReference type="HAMAP" id="MF_00004">
    <property type="entry name" value="Aden_phosphoribosyltr"/>
    <property type="match status" value="1"/>
</dbReference>
<dbReference type="AlphaFoldDB" id="A0AAD9FUU2"/>
<dbReference type="InterPro" id="IPR005764">
    <property type="entry name" value="Ade_phspho_trans"/>
</dbReference>
<dbReference type="PANTHER" id="PTHR32315">
    <property type="entry name" value="ADENINE PHOSPHORIBOSYLTRANSFERASE"/>
    <property type="match status" value="1"/>
</dbReference>
<comment type="caution">
    <text evidence="13">The sequence shown here is derived from an EMBL/GenBank/DDBJ whole genome shotgun (WGS) entry which is preliminary data.</text>
</comment>
<evidence type="ECO:0000256" key="4">
    <source>
        <dbReference type="ARBA" id="ARBA00004659"/>
    </source>
</evidence>
<dbReference type="EC" id="2.4.2.7" evidence="7"/>
<evidence type="ECO:0000256" key="3">
    <source>
        <dbReference type="ARBA" id="ARBA00004496"/>
    </source>
</evidence>
<comment type="pathway">
    <text evidence="4">Purine metabolism; AMP biosynthesis via salvage pathway; AMP from adenine: step 1/1.</text>
</comment>
<protein>
    <recommendedName>
        <fullName evidence="7">adenine phosphoribosyltransferase</fullName>
        <ecNumber evidence="7">2.4.2.7</ecNumber>
    </recommendedName>
</protein>
<dbReference type="SUPFAM" id="SSF53271">
    <property type="entry name" value="PRTase-like"/>
    <property type="match status" value="1"/>
</dbReference>
<reference evidence="13" key="1">
    <citation type="submission" date="2023-02" db="EMBL/GenBank/DDBJ databases">
        <title>Identification and recombinant expression of a fungal hydrolase from Papiliotrema laurentii that hydrolyzes apple cutin and clears colloidal polyester polyurethane.</title>
        <authorList>
            <consortium name="DOE Joint Genome Institute"/>
            <person name="Roman V.A."/>
            <person name="Bojanowski C."/>
            <person name="Crable B.R."/>
            <person name="Wagner D.N."/>
            <person name="Hung C.S."/>
            <person name="Nadeau L.J."/>
            <person name="Schratz L."/>
            <person name="Haridas S."/>
            <person name="Pangilinan J."/>
            <person name="Lipzen A."/>
            <person name="Na H."/>
            <person name="Yan M."/>
            <person name="Ng V."/>
            <person name="Grigoriev I.V."/>
            <person name="Spatafora J.W."/>
            <person name="Barlow D."/>
            <person name="Biffinger J."/>
            <person name="Kelley-Loughnane N."/>
            <person name="Varaljay V.A."/>
            <person name="Crookes-Goodson W.J."/>
        </authorList>
    </citation>
    <scope>NUCLEOTIDE SEQUENCE</scope>
    <source>
        <strain evidence="13">5307AH</strain>
    </source>
</reference>
<dbReference type="NCBIfam" id="NF002636">
    <property type="entry name" value="PRK02304.1-5"/>
    <property type="match status" value="1"/>
</dbReference>
<comment type="similarity">
    <text evidence="5">Belongs to the purine/pyrimidine phosphoribosyltransferase family.</text>
</comment>
<dbReference type="PANTHER" id="PTHR32315:SF3">
    <property type="entry name" value="ADENINE PHOSPHORIBOSYLTRANSFERASE"/>
    <property type="match status" value="1"/>
</dbReference>
<sequence length="179" mass="19299">MSDVAHLKSLLGVHPGFPKEGITFLDIFPLFQNPKALEELITHFVHHIYTRFPGSTPDVIVGLDARGFLLGPIIALRLGAAFVPVRKGGKLPGECEIAKYEKEYGADVFEMQKAAVKPGQTVIVIDDLIATGGSAAAAGELVRKAGGKTLEYLFIVSLPFLKGHEKLDAPTYAMIEAED</sequence>
<dbReference type="GO" id="GO:0044209">
    <property type="term" value="P:AMP salvage"/>
    <property type="evidence" value="ECO:0007669"/>
    <property type="project" value="TreeGrafter"/>
</dbReference>
<dbReference type="InterPro" id="IPR029057">
    <property type="entry name" value="PRTase-like"/>
</dbReference>
<evidence type="ECO:0000256" key="5">
    <source>
        <dbReference type="ARBA" id="ARBA00008391"/>
    </source>
</evidence>
<dbReference type="EMBL" id="JAODAN010000002">
    <property type="protein sequence ID" value="KAK1926670.1"/>
    <property type="molecule type" value="Genomic_DNA"/>
</dbReference>
<comment type="catalytic activity">
    <reaction evidence="1">
        <text>AMP + diphosphate = 5-phospho-alpha-D-ribose 1-diphosphate + adenine</text>
        <dbReference type="Rhea" id="RHEA:16609"/>
        <dbReference type="ChEBI" id="CHEBI:16708"/>
        <dbReference type="ChEBI" id="CHEBI:33019"/>
        <dbReference type="ChEBI" id="CHEBI:58017"/>
        <dbReference type="ChEBI" id="CHEBI:456215"/>
        <dbReference type="EC" id="2.4.2.7"/>
    </reaction>
</comment>
<gene>
    <name evidence="13" type="ORF">DB88DRAFT_482639</name>
</gene>
<keyword evidence="10" id="KW-0808">Transferase</keyword>
<evidence type="ECO:0000256" key="1">
    <source>
        <dbReference type="ARBA" id="ARBA00000868"/>
    </source>
</evidence>